<feature type="compositionally biased region" description="Polar residues" evidence="1">
    <location>
        <begin position="45"/>
        <end position="64"/>
    </location>
</feature>
<feature type="non-terminal residue" evidence="2">
    <location>
        <position position="1"/>
    </location>
</feature>
<dbReference type="Proteomes" id="UP000485058">
    <property type="component" value="Unassembled WGS sequence"/>
</dbReference>
<gene>
    <name evidence="2" type="ORF">HaLaN_15560</name>
</gene>
<organism evidence="2 3">
    <name type="scientific">Haematococcus lacustris</name>
    <name type="common">Green alga</name>
    <name type="synonym">Haematococcus pluvialis</name>
    <dbReference type="NCBI Taxonomy" id="44745"/>
    <lineage>
        <taxon>Eukaryota</taxon>
        <taxon>Viridiplantae</taxon>
        <taxon>Chlorophyta</taxon>
        <taxon>core chlorophytes</taxon>
        <taxon>Chlorophyceae</taxon>
        <taxon>CS clade</taxon>
        <taxon>Chlamydomonadales</taxon>
        <taxon>Haematococcaceae</taxon>
        <taxon>Haematococcus</taxon>
    </lineage>
</organism>
<dbReference type="AlphaFoldDB" id="A0A699ZRX8"/>
<name>A0A699ZRX8_HAELA</name>
<proteinExistence type="predicted"/>
<evidence type="ECO:0000313" key="3">
    <source>
        <dbReference type="Proteomes" id="UP000485058"/>
    </source>
</evidence>
<keyword evidence="3" id="KW-1185">Reference proteome</keyword>
<accession>A0A699ZRX8</accession>
<evidence type="ECO:0000256" key="1">
    <source>
        <dbReference type="SAM" id="MobiDB-lite"/>
    </source>
</evidence>
<sequence length="76" mass="7969">MEAGAVTALNASERVPRLAAVQRLVADVVSDQAEAKPQAGEPLQTAPSDSPAQTALSKQRQLEQALQKCSPLMVSN</sequence>
<evidence type="ECO:0000313" key="2">
    <source>
        <dbReference type="EMBL" id="GFH18712.1"/>
    </source>
</evidence>
<dbReference type="EMBL" id="BLLF01001343">
    <property type="protein sequence ID" value="GFH18712.1"/>
    <property type="molecule type" value="Genomic_DNA"/>
</dbReference>
<protein>
    <submittedName>
        <fullName evidence="2">Uncharacterized protein</fullName>
    </submittedName>
</protein>
<comment type="caution">
    <text evidence="2">The sequence shown here is derived from an EMBL/GenBank/DDBJ whole genome shotgun (WGS) entry which is preliminary data.</text>
</comment>
<reference evidence="2 3" key="1">
    <citation type="submission" date="2020-02" db="EMBL/GenBank/DDBJ databases">
        <title>Draft genome sequence of Haematococcus lacustris strain NIES-144.</title>
        <authorList>
            <person name="Morimoto D."/>
            <person name="Nakagawa S."/>
            <person name="Yoshida T."/>
            <person name="Sawayama S."/>
        </authorList>
    </citation>
    <scope>NUCLEOTIDE SEQUENCE [LARGE SCALE GENOMIC DNA]</scope>
    <source>
        <strain evidence="2 3">NIES-144</strain>
    </source>
</reference>
<feature type="region of interest" description="Disordered" evidence="1">
    <location>
        <begin position="32"/>
        <end position="76"/>
    </location>
</feature>